<name>E0E1Q2_9FIRM</name>
<evidence type="ECO:0000259" key="6">
    <source>
        <dbReference type="SMART" id="SM01005"/>
    </source>
</evidence>
<keyword evidence="8" id="KW-1185">Reference proteome</keyword>
<evidence type="ECO:0000256" key="1">
    <source>
        <dbReference type="ARBA" id="ARBA00001933"/>
    </source>
</evidence>
<dbReference type="GO" id="GO:0030632">
    <property type="term" value="P:D-alanine biosynthetic process"/>
    <property type="evidence" value="ECO:0007669"/>
    <property type="project" value="TreeGrafter"/>
</dbReference>
<gene>
    <name evidence="7" type="ORF">HMPREF0634_0189</name>
</gene>
<dbReference type="Proteomes" id="UP000003244">
    <property type="component" value="Unassembled WGS sequence"/>
</dbReference>
<dbReference type="InterPro" id="IPR011079">
    <property type="entry name" value="Ala_racemase_C"/>
</dbReference>
<protein>
    <submittedName>
        <fullName evidence="7">Putative alanine racemase</fullName>
    </submittedName>
</protein>
<dbReference type="eggNOG" id="COG0787">
    <property type="taxonomic scope" value="Bacteria"/>
</dbReference>
<dbReference type="SUPFAM" id="SSF50621">
    <property type="entry name" value="Alanine racemase C-terminal domain-like"/>
    <property type="match status" value="1"/>
</dbReference>
<dbReference type="PANTHER" id="PTHR30511">
    <property type="entry name" value="ALANINE RACEMASE"/>
    <property type="match status" value="1"/>
</dbReference>
<dbReference type="PRINTS" id="PR00992">
    <property type="entry name" value="ALARACEMASE"/>
</dbReference>
<feature type="modified residue" description="N6-(pyridoxal phosphate)lysine" evidence="4">
    <location>
        <position position="33"/>
    </location>
</feature>
<dbReference type="Gene3D" id="3.20.20.10">
    <property type="entry name" value="Alanine racemase"/>
    <property type="match status" value="1"/>
</dbReference>
<evidence type="ECO:0000313" key="7">
    <source>
        <dbReference type="EMBL" id="EFM65170.1"/>
    </source>
</evidence>
<accession>E0E1Q2</accession>
<evidence type="ECO:0000313" key="8">
    <source>
        <dbReference type="Proteomes" id="UP000003244"/>
    </source>
</evidence>
<dbReference type="AlphaFoldDB" id="E0E1Q2"/>
<dbReference type="RefSeq" id="WP_007788513.1">
    <property type="nucleotide sequence ID" value="NZ_ADGQ01000019.1"/>
</dbReference>
<sequence length="358" mass="40728">MENAKLRIDLGAIYKNATRVLKETDGGLIAVVKNNAYNFGLERAVETFYKAGVRVFATTSLKECIKMRDLYEDITIISLNPAKEFDLLRKYRISTAIANLDFVKNNLEDMKGISWQLEWAGSMRRSGCRSKEEMSEILSLARDNNIDIEGVWTHFSWADEFDQDKTYEREREIWLDALAAAKRVHKFKFIHAQNSASFARDGLLEDHSHVRLGIYLYGCLPYRECPKKIDHAISLSARVLSIIHLDPGQSIGYCSSFVAKEPTDLAVINMGYGDGLLRSRIRGHDLEINKRRYPLVSLMMSHSVAIIDEAVTLGDEVYFYGHDIPVHEYTFKGVASNSEQISVLNHMSLDVDYIEIDG</sequence>
<comment type="cofactor">
    <cofactor evidence="1 4">
        <name>pyridoxal 5'-phosphate</name>
        <dbReference type="ChEBI" id="CHEBI:597326"/>
    </cofactor>
</comment>
<dbReference type="GO" id="GO:0030170">
    <property type="term" value="F:pyridoxal phosphate binding"/>
    <property type="evidence" value="ECO:0007669"/>
    <property type="project" value="TreeGrafter"/>
</dbReference>
<feature type="domain" description="Alanine racemase C-terminal" evidence="6">
    <location>
        <begin position="232"/>
        <end position="354"/>
    </location>
</feature>
<dbReference type="GO" id="GO:0008784">
    <property type="term" value="F:alanine racemase activity"/>
    <property type="evidence" value="ECO:0007669"/>
    <property type="project" value="InterPro"/>
</dbReference>
<dbReference type="GO" id="GO:0009252">
    <property type="term" value="P:peptidoglycan biosynthetic process"/>
    <property type="evidence" value="ECO:0007669"/>
    <property type="project" value="TreeGrafter"/>
</dbReference>
<dbReference type="GO" id="GO:0005829">
    <property type="term" value="C:cytosol"/>
    <property type="evidence" value="ECO:0007669"/>
    <property type="project" value="TreeGrafter"/>
</dbReference>
<organism evidence="7 8">
    <name type="scientific">Peptostreptococcus stomatis DSM 17678</name>
    <dbReference type="NCBI Taxonomy" id="596315"/>
    <lineage>
        <taxon>Bacteria</taxon>
        <taxon>Bacillati</taxon>
        <taxon>Bacillota</taxon>
        <taxon>Clostridia</taxon>
        <taxon>Peptostreptococcales</taxon>
        <taxon>Peptostreptococcaceae</taxon>
        <taxon>Peptostreptococcus</taxon>
    </lineage>
</organism>
<dbReference type="InterPro" id="IPR029066">
    <property type="entry name" value="PLP-binding_barrel"/>
</dbReference>
<dbReference type="Pfam" id="PF01168">
    <property type="entry name" value="Ala_racemase_N"/>
    <property type="match status" value="1"/>
</dbReference>
<keyword evidence="2 4" id="KW-0663">Pyridoxal phosphate</keyword>
<dbReference type="GeneID" id="84800124"/>
<dbReference type="EMBL" id="ADGQ01000019">
    <property type="protein sequence ID" value="EFM65170.1"/>
    <property type="molecule type" value="Genomic_DNA"/>
</dbReference>
<dbReference type="PANTHER" id="PTHR30511:SF0">
    <property type="entry name" value="ALANINE RACEMASE, CATABOLIC-RELATED"/>
    <property type="match status" value="1"/>
</dbReference>
<comment type="caution">
    <text evidence="7">The sequence shown here is derived from an EMBL/GenBank/DDBJ whole genome shotgun (WGS) entry which is preliminary data.</text>
</comment>
<dbReference type="Gene3D" id="2.40.37.10">
    <property type="entry name" value="Lyase, Ornithine Decarboxylase, Chain A, domain 1"/>
    <property type="match status" value="1"/>
</dbReference>
<dbReference type="SUPFAM" id="SSF51419">
    <property type="entry name" value="PLP-binding barrel"/>
    <property type="match status" value="1"/>
</dbReference>
<feature type="binding site" evidence="5">
    <location>
        <position position="125"/>
    </location>
    <ligand>
        <name>substrate</name>
    </ligand>
</feature>
<evidence type="ECO:0000256" key="4">
    <source>
        <dbReference type="PIRSR" id="PIRSR600821-50"/>
    </source>
</evidence>
<dbReference type="SMART" id="SM01005">
    <property type="entry name" value="Ala_racemase_C"/>
    <property type="match status" value="1"/>
</dbReference>
<evidence type="ECO:0000256" key="3">
    <source>
        <dbReference type="ARBA" id="ARBA00023235"/>
    </source>
</evidence>
<dbReference type="InterPro" id="IPR000821">
    <property type="entry name" value="Ala_racemase"/>
</dbReference>
<dbReference type="STRING" id="596315.HMPREF0634_0189"/>
<evidence type="ECO:0000256" key="5">
    <source>
        <dbReference type="PIRSR" id="PIRSR600821-52"/>
    </source>
</evidence>
<dbReference type="InterPro" id="IPR001608">
    <property type="entry name" value="Ala_racemase_N"/>
</dbReference>
<feature type="binding site" evidence="5">
    <location>
        <position position="300"/>
    </location>
    <ligand>
        <name>substrate</name>
    </ligand>
</feature>
<reference evidence="7 8" key="1">
    <citation type="submission" date="2010-08" db="EMBL/GenBank/DDBJ databases">
        <authorList>
            <person name="Harkins D.M."/>
            <person name="Madupu R."/>
            <person name="Durkin A.S."/>
            <person name="Torralba M."/>
            <person name="Methe B."/>
            <person name="Sutton G.G."/>
            <person name="Nelson K.E."/>
        </authorList>
    </citation>
    <scope>NUCLEOTIDE SEQUENCE [LARGE SCALE GENOMIC DNA]</scope>
    <source>
        <strain evidence="7 8">DSM 17678</strain>
    </source>
</reference>
<dbReference type="Pfam" id="PF00842">
    <property type="entry name" value="Ala_racemase_C"/>
    <property type="match status" value="1"/>
</dbReference>
<dbReference type="OrthoDB" id="9813814at2"/>
<keyword evidence="3" id="KW-0413">Isomerase</keyword>
<evidence type="ECO:0000256" key="2">
    <source>
        <dbReference type="ARBA" id="ARBA00022898"/>
    </source>
</evidence>
<dbReference type="InterPro" id="IPR009006">
    <property type="entry name" value="Ala_racemase/Decarboxylase_C"/>
</dbReference>
<proteinExistence type="predicted"/>